<evidence type="ECO:0000313" key="1">
    <source>
        <dbReference type="EMBL" id="RUO77857.1"/>
    </source>
</evidence>
<gene>
    <name evidence="1" type="ORF">CWI81_05080</name>
</gene>
<evidence type="ECO:0000313" key="2">
    <source>
        <dbReference type="Proteomes" id="UP000287908"/>
    </source>
</evidence>
<dbReference type="OrthoDB" id="5737581at2"/>
<dbReference type="AlphaFoldDB" id="A0A432ZIL7"/>
<proteinExistence type="predicted"/>
<organism evidence="1 2">
    <name type="scientific">Idiomarina seosinensis</name>
    <dbReference type="NCBI Taxonomy" id="281739"/>
    <lineage>
        <taxon>Bacteria</taxon>
        <taxon>Pseudomonadati</taxon>
        <taxon>Pseudomonadota</taxon>
        <taxon>Gammaproteobacteria</taxon>
        <taxon>Alteromonadales</taxon>
        <taxon>Idiomarinaceae</taxon>
        <taxon>Idiomarina</taxon>
    </lineage>
</organism>
<comment type="caution">
    <text evidence="1">The sequence shown here is derived from an EMBL/GenBank/DDBJ whole genome shotgun (WGS) entry which is preliminary data.</text>
</comment>
<sequence length="80" mass="9086">MSEEQQIMQSKHTQQYSAEGKTVDIDIYRTEDSSWILEIVDQDNNSTLWEDQFEQEDDALAEALDALKEEGIGSFIGAAE</sequence>
<protein>
    <submittedName>
        <fullName evidence="1">Uncharacterized protein</fullName>
    </submittedName>
</protein>
<dbReference type="EMBL" id="PIQF01000001">
    <property type="protein sequence ID" value="RUO77857.1"/>
    <property type="molecule type" value="Genomic_DNA"/>
</dbReference>
<reference evidence="1 2" key="1">
    <citation type="journal article" date="2011" name="Front. Microbiol.">
        <title>Genomic signatures of strain selection and enhancement in Bacillus atrophaeus var. globigii, a historical biowarfare simulant.</title>
        <authorList>
            <person name="Gibbons H.S."/>
            <person name="Broomall S.M."/>
            <person name="McNew L.A."/>
            <person name="Daligault H."/>
            <person name="Chapman C."/>
            <person name="Bruce D."/>
            <person name="Karavis M."/>
            <person name="Krepps M."/>
            <person name="McGregor P.A."/>
            <person name="Hong C."/>
            <person name="Park K.H."/>
            <person name="Akmal A."/>
            <person name="Feldman A."/>
            <person name="Lin J.S."/>
            <person name="Chang W.E."/>
            <person name="Higgs B.W."/>
            <person name="Demirev P."/>
            <person name="Lindquist J."/>
            <person name="Liem A."/>
            <person name="Fochler E."/>
            <person name="Read T.D."/>
            <person name="Tapia R."/>
            <person name="Johnson S."/>
            <person name="Bishop-Lilly K.A."/>
            <person name="Detter C."/>
            <person name="Han C."/>
            <person name="Sozhamannan S."/>
            <person name="Rosenzweig C.N."/>
            <person name="Skowronski E.W."/>
        </authorList>
    </citation>
    <scope>NUCLEOTIDE SEQUENCE [LARGE SCALE GENOMIC DNA]</scope>
    <source>
        <strain evidence="1 2">CL-SP19</strain>
    </source>
</reference>
<dbReference type="Proteomes" id="UP000287908">
    <property type="component" value="Unassembled WGS sequence"/>
</dbReference>
<keyword evidence="2" id="KW-1185">Reference proteome</keyword>
<accession>A0A432ZIL7</accession>
<name>A0A432ZIL7_9GAMM</name>
<dbReference type="RefSeq" id="WP_126784195.1">
    <property type="nucleotide sequence ID" value="NZ_PIQF01000001.1"/>
</dbReference>